<keyword evidence="2" id="KW-1185">Reference proteome</keyword>
<dbReference type="RefSeq" id="WP_158369640.1">
    <property type="nucleotide sequence ID" value="NZ_JAOQJU010000007.1"/>
</dbReference>
<dbReference type="Proteomes" id="UP001652431">
    <property type="component" value="Unassembled WGS sequence"/>
</dbReference>
<evidence type="ECO:0000313" key="2">
    <source>
        <dbReference type="Proteomes" id="UP001652431"/>
    </source>
</evidence>
<dbReference type="InterPro" id="IPR010181">
    <property type="entry name" value="CGCAxxGCC_motif"/>
</dbReference>
<name>A0ABT2RMC3_9FIRM</name>
<reference evidence="1 2" key="1">
    <citation type="journal article" date="2021" name="ISME Commun">
        <title>Automated analysis of genomic sequences facilitates high-throughput and comprehensive description of bacteria.</title>
        <authorList>
            <person name="Hitch T.C.A."/>
        </authorList>
    </citation>
    <scope>NUCLEOTIDE SEQUENCE [LARGE SCALE GENOMIC DNA]</scope>
    <source>
        <strain evidence="1 2">Sanger_03</strain>
    </source>
</reference>
<accession>A0ABT2RMC3</accession>
<gene>
    <name evidence="1" type="ORF">OCV99_08290</name>
</gene>
<protein>
    <submittedName>
        <fullName evidence="1">C-GCAxxG-C-C family protein</fullName>
    </submittedName>
</protein>
<organism evidence="1 2">
    <name type="scientific">Dorea acetigenes</name>
    <dbReference type="NCBI Taxonomy" id="2981787"/>
    <lineage>
        <taxon>Bacteria</taxon>
        <taxon>Bacillati</taxon>
        <taxon>Bacillota</taxon>
        <taxon>Clostridia</taxon>
        <taxon>Lachnospirales</taxon>
        <taxon>Lachnospiraceae</taxon>
        <taxon>Dorea</taxon>
    </lineage>
</organism>
<dbReference type="Pfam" id="PF09719">
    <property type="entry name" value="C_GCAxxG_C_C"/>
    <property type="match status" value="1"/>
</dbReference>
<comment type="caution">
    <text evidence="1">The sequence shown here is derived from an EMBL/GenBank/DDBJ whole genome shotgun (WGS) entry which is preliminary data.</text>
</comment>
<proteinExistence type="predicted"/>
<dbReference type="EMBL" id="JAOQJU010000007">
    <property type="protein sequence ID" value="MCU6686546.1"/>
    <property type="molecule type" value="Genomic_DNA"/>
</dbReference>
<sequence length="141" mass="15521">MEAKKEMAVERFMKGYNCCQAVACAYCEELGMREEDVFKMTEGFGSGMGGLKDTCGAVTGMFLTISLANSAGDMENPKLTKADTYRKFREAAAKFRDEMGSIYCRDLLTEKGQQPLSCCIRCVECAAGIVDKFTNDHTKGL</sequence>
<dbReference type="NCBIfam" id="TIGR01909">
    <property type="entry name" value="C_GCAxxG_C_C"/>
    <property type="match status" value="1"/>
</dbReference>
<evidence type="ECO:0000313" key="1">
    <source>
        <dbReference type="EMBL" id="MCU6686546.1"/>
    </source>
</evidence>